<evidence type="ECO:0000256" key="4">
    <source>
        <dbReference type="ARBA" id="ARBA00007008"/>
    </source>
</evidence>
<protein>
    <recommendedName>
        <fullName evidence="6 11">Adenylyl-sulfate kinase</fullName>
        <ecNumber evidence="5 11">2.7.1.25</ecNumber>
    </recommendedName>
</protein>
<dbReference type="GO" id="GO:0000103">
    <property type="term" value="P:sulfate assimilation"/>
    <property type="evidence" value="ECO:0007669"/>
    <property type="project" value="InterPro"/>
</dbReference>
<feature type="domain" description="APS kinase" evidence="13">
    <location>
        <begin position="2"/>
        <end position="95"/>
    </location>
</feature>
<keyword evidence="9 11" id="KW-0418">Kinase</keyword>
<dbReference type="NCBIfam" id="TIGR00455">
    <property type="entry name" value="apsK"/>
    <property type="match status" value="1"/>
</dbReference>
<keyword evidence="8 11" id="KW-0547">Nucleotide-binding</keyword>
<dbReference type="PANTHER" id="PTHR11055">
    <property type="entry name" value="BIFUNCTIONAL 3'-PHOSPHOADENOSINE 5'-PHOSPHOSULFATE SYNTHASE"/>
    <property type="match status" value="1"/>
</dbReference>
<dbReference type="Proteomes" id="UP000507954">
    <property type="component" value="Unassembled WGS sequence"/>
</dbReference>
<comment type="similarity">
    <text evidence="4 11">Belongs to the APS kinase family.</text>
</comment>
<dbReference type="InterPro" id="IPR059117">
    <property type="entry name" value="APS_kinase_dom"/>
</dbReference>
<evidence type="ECO:0000256" key="10">
    <source>
        <dbReference type="ARBA" id="ARBA00022840"/>
    </source>
</evidence>
<sequence length="119" mass="13507">MENIRRVAEVAKLMADAGLIVLVSFISPFRDERRMARELMDDGEFIEIFVDTPIEECARRDPKGLYEKALAGKIANFTGVSSPYETPENPELHIRTVGHEPTDLALAIEEFLDRRMEGK</sequence>
<proteinExistence type="inferred from homology"/>
<dbReference type="PANTHER" id="PTHR11055:SF63">
    <property type="entry name" value="ADENYLYL-SULFATE KINASE 1, CHLOROPLASTIC"/>
    <property type="match status" value="1"/>
</dbReference>
<dbReference type="EMBL" id="CABFNB010000125">
    <property type="protein sequence ID" value="VTZ64121.1"/>
    <property type="molecule type" value="Genomic_DNA"/>
</dbReference>
<evidence type="ECO:0000256" key="8">
    <source>
        <dbReference type="ARBA" id="ARBA00022741"/>
    </source>
</evidence>
<dbReference type="InterPro" id="IPR002891">
    <property type="entry name" value="APS"/>
</dbReference>
<keyword evidence="12" id="KW-1133">Transmembrane helix</keyword>
<keyword evidence="12" id="KW-0812">Transmembrane</keyword>
<dbReference type="SUPFAM" id="SSF52540">
    <property type="entry name" value="P-loop containing nucleoside triphosphate hydrolases"/>
    <property type="match status" value="1"/>
</dbReference>
<evidence type="ECO:0000313" key="14">
    <source>
        <dbReference type="EMBL" id="VTZ64121.1"/>
    </source>
</evidence>
<accession>A0A508X5A8</accession>
<comment type="catalytic activity">
    <reaction evidence="1 11">
        <text>adenosine 5'-phosphosulfate + ATP = 3'-phosphoadenylyl sulfate + ADP + H(+)</text>
        <dbReference type="Rhea" id="RHEA:24152"/>
        <dbReference type="ChEBI" id="CHEBI:15378"/>
        <dbReference type="ChEBI" id="CHEBI:30616"/>
        <dbReference type="ChEBI" id="CHEBI:58243"/>
        <dbReference type="ChEBI" id="CHEBI:58339"/>
        <dbReference type="ChEBI" id="CHEBI:456216"/>
        <dbReference type="EC" id="2.7.1.25"/>
    </reaction>
</comment>
<dbReference type="EC" id="2.7.1.25" evidence="5 11"/>
<name>A0A508X5A8_9HYPH</name>
<dbReference type="Pfam" id="PF01583">
    <property type="entry name" value="APS_kinase"/>
    <property type="match status" value="1"/>
</dbReference>
<dbReference type="AlphaFoldDB" id="A0A508X5A8"/>
<evidence type="ECO:0000256" key="1">
    <source>
        <dbReference type="ARBA" id="ARBA00001823"/>
    </source>
</evidence>
<evidence type="ECO:0000259" key="13">
    <source>
        <dbReference type="Pfam" id="PF01583"/>
    </source>
</evidence>
<comment type="function">
    <text evidence="2 11">Catalyzes the synthesis of activated sulfate.</text>
</comment>
<dbReference type="Gene3D" id="3.40.50.300">
    <property type="entry name" value="P-loop containing nucleotide triphosphate hydrolases"/>
    <property type="match status" value="1"/>
</dbReference>
<evidence type="ECO:0000256" key="7">
    <source>
        <dbReference type="ARBA" id="ARBA00022679"/>
    </source>
</evidence>
<gene>
    <name evidence="14" type="ORF">EMEDMD4_570001</name>
</gene>
<evidence type="ECO:0000256" key="11">
    <source>
        <dbReference type="RuleBase" id="RU004347"/>
    </source>
</evidence>
<dbReference type="GO" id="GO:0070814">
    <property type="term" value="P:hydrogen sulfide biosynthetic process"/>
    <property type="evidence" value="ECO:0007669"/>
    <property type="project" value="UniProtKB-UniPathway"/>
</dbReference>
<dbReference type="GO" id="GO:0004020">
    <property type="term" value="F:adenylylsulfate kinase activity"/>
    <property type="evidence" value="ECO:0007669"/>
    <property type="project" value="UniProtKB-EC"/>
</dbReference>
<evidence type="ECO:0000256" key="6">
    <source>
        <dbReference type="ARBA" id="ARBA00018163"/>
    </source>
</evidence>
<evidence type="ECO:0000256" key="3">
    <source>
        <dbReference type="ARBA" id="ARBA00004806"/>
    </source>
</evidence>
<comment type="pathway">
    <text evidence="3 11">Sulfur metabolism; hydrogen sulfide biosynthesis; sulfite from sulfate: step 2/3.</text>
</comment>
<keyword evidence="7 11" id="KW-0808">Transferase</keyword>
<keyword evidence="12" id="KW-0472">Membrane</keyword>
<keyword evidence="10 11" id="KW-0067">ATP-binding</keyword>
<feature type="transmembrane region" description="Helical" evidence="12">
    <location>
        <begin position="12"/>
        <end position="29"/>
    </location>
</feature>
<evidence type="ECO:0000256" key="2">
    <source>
        <dbReference type="ARBA" id="ARBA00002632"/>
    </source>
</evidence>
<reference evidence="14" key="1">
    <citation type="submission" date="2019-06" db="EMBL/GenBank/DDBJ databases">
        <authorList>
            <person name="Le Quere A."/>
            <person name="Colella S."/>
        </authorList>
    </citation>
    <scope>NUCLEOTIDE SEQUENCE</scope>
    <source>
        <strain evidence="14">EmedicaeMD41</strain>
    </source>
</reference>
<dbReference type="CDD" id="cd02027">
    <property type="entry name" value="APSK"/>
    <property type="match status" value="1"/>
</dbReference>
<dbReference type="GO" id="GO:0005524">
    <property type="term" value="F:ATP binding"/>
    <property type="evidence" value="ECO:0007669"/>
    <property type="project" value="UniProtKB-KW"/>
</dbReference>
<evidence type="ECO:0000256" key="5">
    <source>
        <dbReference type="ARBA" id="ARBA00012121"/>
    </source>
</evidence>
<dbReference type="InterPro" id="IPR027417">
    <property type="entry name" value="P-loop_NTPase"/>
</dbReference>
<organism evidence="14">
    <name type="scientific">Sinorhizobium medicae</name>
    <dbReference type="NCBI Taxonomy" id="110321"/>
    <lineage>
        <taxon>Bacteria</taxon>
        <taxon>Pseudomonadati</taxon>
        <taxon>Pseudomonadota</taxon>
        <taxon>Alphaproteobacteria</taxon>
        <taxon>Hyphomicrobiales</taxon>
        <taxon>Rhizobiaceae</taxon>
        <taxon>Sinorhizobium/Ensifer group</taxon>
        <taxon>Sinorhizobium</taxon>
    </lineage>
</organism>
<evidence type="ECO:0000256" key="9">
    <source>
        <dbReference type="ARBA" id="ARBA00022777"/>
    </source>
</evidence>
<dbReference type="UniPathway" id="UPA00140">
    <property type="reaction ID" value="UER00205"/>
</dbReference>
<evidence type="ECO:0000256" key="12">
    <source>
        <dbReference type="SAM" id="Phobius"/>
    </source>
</evidence>